<protein>
    <submittedName>
        <fullName evidence="2">Putative acetyltransferase At3g50280-like</fullName>
    </submittedName>
</protein>
<reference evidence="2" key="1">
    <citation type="submission" date="2018-02" db="EMBL/GenBank/DDBJ databases">
        <title>Rhizophora mucronata_Transcriptome.</title>
        <authorList>
            <person name="Meera S.P."/>
            <person name="Sreeshan A."/>
            <person name="Augustine A."/>
        </authorList>
    </citation>
    <scope>NUCLEOTIDE SEQUENCE</scope>
    <source>
        <tissue evidence="2">Leaf</tissue>
    </source>
</reference>
<keyword evidence="1 2" id="KW-0808">Transferase</keyword>
<proteinExistence type="predicted"/>
<dbReference type="GO" id="GO:0016740">
    <property type="term" value="F:transferase activity"/>
    <property type="evidence" value="ECO:0007669"/>
    <property type="project" value="UniProtKB-KW"/>
</dbReference>
<dbReference type="EMBL" id="GGEC01012061">
    <property type="protein sequence ID" value="MBW92544.1"/>
    <property type="molecule type" value="Transcribed_RNA"/>
</dbReference>
<dbReference type="Pfam" id="PF02458">
    <property type="entry name" value="Transferase"/>
    <property type="match status" value="1"/>
</dbReference>
<dbReference type="Gene3D" id="3.30.559.10">
    <property type="entry name" value="Chloramphenicol acetyltransferase-like domain"/>
    <property type="match status" value="3"/>
</dbReference>
<evidence type="ECO:0000313" key="2">
    <source>
        <dbReference type="EMBL" id="MBW92544.1"/>
    </source>
</evidence>
<organism evidence="2">
    <name type="scientific">Rhizophora mucronata</name>
    <name type="common">Asiatic mangrove</name>
    <dbReference type="NCBI Taxonomy" id="61149"/>
    <lineage>
        <taxon>Eukaryota</taxon>
        <taxon>Viridiplantae</taxon>
        <taxon>Streptophyta</taxon>
        <taxon>Embryophyta</taxon>
        <taxon>Tracheophyta</taxon>
        <taxon>Spermatophyta</taxon>
        <taxon>Magnoliopsida</taxon>
        <taxon>eudicotyledons</taxon>
        <taxon>Gunneridae</taxon>
        <taxon>Pentapetalae</taxon>
        <taxon>rosids</taxon>
        <taxon>fabids</taxon>
        <taxon>Malpighiales</taxon>
        <taxon>Rhizophoraceae</taxon>
        <taxon>Rhizophora</taxon>
    </lineage>
</organism>
<dbReference type="AlphaFoldDB" id="A0A2P2JGE3"/>
<evidence type="ECO:0000256" key="1">
    <source>
        <dbReference type="ARBA" id="ARBA00022679"/>
    </source>
</evidence>
<dbReference type="InterPro" id="IPR023213">
    <property type="entry name" value="CAT-like_dom_sf"/>
</dbReference>
<dbReference type="PANTHER" id="PTHR31896:SF43">
    <property type="entry name" value="PROTEIN ENHANCED PSEUDOMONAS SUSCEPTIBILITY 1"/>
    <property type="match status" value="1"/>
</dbReference>
<dbReference type="InterPro" id="IPR051283">
    <property type="entry name" value="Sec_Metabolite_Acyltrans"/>
</dbReference>
<sequence length="338" mass="37269">MVSTRIISTSTIGAANHKHNEPTLKVELTPWDLQFLLVGPIQKGLLFLKPASSSYIQQLKASLSRTLDFFGPLAGRPATVEHGDGSKNNTSFYFDCNNAGALFVHAAADGVTVTELENGIFIGCTMSHVVGDGTSFWHFLNSWSEICRGLADLSKPPVHKRCFLDGSDSPILIPGLTNKQELSKSFNPPPLKERIFHFTKTKIAQLKATANAEIGTNKISSLQALFSHLWRGVVRSRSLDPDQETQFWLLVGTRSRLNPPLPEGYFGNAVQPAAVTLKAKEMLDNGLGYTARQMNNTVACNTEEKSRNFFKDWIENPKLTTVGNLPANAFNYQQFAEV</sequence>
<accession>A0A2P2JGE3</accession>
<name>A0A2P2JGE3_RHIMU</name>
<dbReference type="PANTHER" id="PTHR31896">
    <property type="entry name" value="FAMILY REGULATORY PROTEIN, PUTATIVE (AFU_ORTHOLOGUE AFUA_3G14730)-RELATED"/>
    <property type="match status" value="1"/>
</dbReference>